<dbReference type="GeneID" id="77937082"/>
<evidence type="ECO:0000313" key="1">
    <source>
        <dbReference type="EMBL" id="QEM42061.1"/>
    </source>
</evidence>
<protein>
    <submittedName>
        <fullName evidence="1">Uncharacterized protein</fullName>
    </submittedName>
</protein>
<name>A0A5C1K978_9CAUD</name>
<accession>A0A5C1K978</accession>
<evidence type="ECO:0000313" key="2">
    <source>
        <dbReference type="Proteomes" id="UP000322144"/>
    </source>
</evidence>
<reference evidence="1 2" key="1">
    <citation type="submission" date="2019-06" db="EMBL/GenBank/DDBJ databases">
        <title>A distant relative of Phikzvirus genus phages from a therapeutic phage collection.</title>
        <authorList>
            <person name="Hejnowicz M.S."/>
            <person name="Dabrowski K."/>
            <person name="Gawor J."/>
            <person name="Weber-Dabrowska B."/>
            <person name="Gromadka R."/>
            <person name="Lobocka M.B."/>
        </authorList>
    </citation>
    <scope>NUCLEOTIDE SEQUENCE [LARGE SCALE GENOMIC DNA]</scope>
</reference>
<organism evidence="1 2">
    <name type="scientific">Pseudomonas phage vB_PaeM_PS119XW</name>
    <dbReference type="NCBI Taxonomy" id="2601632"/>
    <lineage>
        <taxon>Viruses</taxon>
        <taxon>Duplodnaviria</taxon>
        <taxon>Heunggongvirae</taxon>
        <taxon>Uroviricota</taxon>
        <taxon>Caudoviricetes</taxon>
        <taxon>Chimalliviridae</taxon>
        <taxon>Pawinskivirus</taxon>
        <taxon>Pawinskivirus PS119XW</taxon>
    </lineage>
</organism>
<dbReference type="EMBL" id="MN103543">
    <property type="protein sequence ID" value="QEM42061.1"/>
    <property type="molecule type" value="Genomic_DNA"/>
</dbReference>
<sequence length="118" mass="13560">MKDILIRESRNAAVTSVMRIYYDQQHKAGVTTEAATNAIVDAFNNRFDFKAELRDNANDERLFVVNCIFEGRDRRYLTVWVDRSTGEINAHANHTLNWPDANRFQRELISVAVIASTV</sequence>
<dbReference type="Proteomes" id="UP000322144">
    <property type="component" value="Segment"/>
</dbReference>
<keyword evidence="2" id="KW-1185">Reference proteome</keyword>
<proteinExistence type="predicted"/>
<dbReference type="RefSeq" id="YP_010661072.1">
    <property type="nucleotide sequence ID" value="NC_070882.1"/>
</dbReference>
<dbReference type="KEGG" id="vg:77937082"/>